<evidence type="ECO:0000313" key="5">
    <source>
        <dbReference type="Proteomes" id="UP000242699"/>
    </source>
</evidence>
<dbReference type="SUPFAM" id="SSF53613">
    <property type="entry name" value="Ribokinase-like"/>
    <property type="match status" value="1"/>
</dbReference>
<evidence type="ECO:0000313" key="4">
    <source>
        <dbReference type="EMBL" id="PSR29616.1"/>
    </source>
</evidence>
<dbReference type="PANTHER" id="PTHR10584:SF166">
    <property type="entry name" value="RIBOKINASE"/>
    <property type="match status" value="1"/>
</dbReference>
<reference evidence="4 5" key="1">
    <citation type="journal article" date="2014" name="BMC Genomics">
        <title>Comparison of environmental and isolate Sulfobacillus genomes reveals diverse carbon, sulfur, nitrogen, and hydrogen metabolisms.</title>
        <authorList>
            <person name="Justice N.B."/>
            <person name="Norman A."/>
            <person name="Brown C.T."/>
            <person name="Singh A."/>
            <person name="Thomas B.C."/>
            <person name="Banfield J.F."/>
        </authorList>
    </citation>
    <scope>NUCLEOTIDE SEQUENCE [LARGE SCALE GENOMIC DNA]</scope>
    <source>
        <strain evidence="4">AMDSBA1</strain>
    </source>
</reference>
<dbReference type="InterPro" id="IPR029056">
    <property type="entry name" value="Ribokinase-like"/>
</dbReference>
<evidence type="ECO:0000256" key="2">
    <source>
        <dbReference type="ARBA" id="ARBA00022777"/>
    </source>
</evidence>
<feature type="domain" description="Carbohydrate kinase PfkB" evidence="3">
    <location>
        <begin position="4"/>
        <end position="292"/>
    </location>
</feature>
<keyword evidence="2" id="KW-0418">Kinase</keyword>
<dbReference type="InterPro" id="IPR011611">
    <property type="entry name" value="PfkB_dom"/>
</dbReference>
<proteinExistence type="predicted"/>
<sequence length="313" mass="33134">MRKKDVLAIGMAVADVIIKPVDALPPSGGLNTVSTFLLTSGGVASTFSHDIARLGLKSGLVGTIGNDLLGEMLLQSLIRDRVDVSLIRKTDEWPTGGTVVLVDSRGERSFYHYPGASLKLIGPSAVPIDGYRHIHFGGSPLIPEYDGEPGLTLLAEARRLGVSTSIDTVYSPGGNWEGTRELLKLTDIALPSFHEALRLAETDSPLDQARYLIDRGVQIAVIKLGEQGALILEKGCAPLSIHPPAVVPVDNTGAGEAFCAGFICGYLKGWDITRTANFAVSCGALATQSLGGPLMIDSMDDVERWMAANPVTS</sequence>
<dbReference type="Pfam" id="PF00294">
    <property type="entry name" value="PfkB"/>
    <property type="match status" value="1"/>
</dbReference>
<comment type="caution">
    <text evidence="4">The sequence shown here is derived from an EMBL/GenBank/DDBJ whole genome shotgun (WGS) entry which is preliminary data.</text>
</comment>
<dbReference type="AlphaFoldDB" id="A0A2T2X576"/>
<evidence type="ECO:0000256" key="1">
    <source>
        <dbReference type="ARBA" id="ARBA00022679"/>
    </source>
</evidence>
<dbReference type="EMBL" id="PXYT01000015">
    <property type="protein sequence ID" value="PSR29616.1"/>
    <property type="molecule type" value="Genomic_DNA"/>
</dbReference>
<dbReference type="Gene3D" id="3.40.1190.20">
    <property type="match status" value="1"/>
</dbReference>
<organism evidence="4 5">
    <name type="scientific">Sulfobacillus benefaciens</name>
    <dbReference type="NCBI Taxonomy" id="453960"/>
    <lineage>
        <taxon>Bacteria</taxon>
        <taxon>Bacillati</taxon>
        <taxon>Bacillota</taxon>
        <taxon>Clostridia</taxon>
        <taxon>Eubacteriales</taxon>
        <taxon>Clostridiales Family XVII. Incertae Sedis</taxon>
        <taxon>Sulfobacillus</taxon>
    </lineage>
</organism>
<accession>A0A2T2X576</accession>
<dbReference type="CDD" id="cd01166">
    <property type="entry name" value="KdgK"/>
    <property type="match status" value="1"/>
</dbReference>
<gene>
    <name evidence="4" type="ORF">C7B43_08125</name>
</gene>
<protein>
    <recommendedName>
        <fullName evidence="3">Carbohydrate kinase PfkB domain-containing protein</fullName>
    </recommendedName>
</protein>
<dbReference type="Proteomes" id="UP000242699">
    <property type="component" value="Unassembled WGS sequence"/>
</dbReference>
<evidence type="ECO:0000259" key="3">
    <source>
        <dbReference type="Pfam" id="PF00294"/>
    </source>
</evidence>
<dbReference type="PANTHER" id="PTHR10584">
    <property type="entry name" value="SUGAR KINASE"/>
    <property type="match status" value="1"/>
</dbReference>
<name>A0A2T2X576_9FIRM</name>
<dbReference type="GO" id="GO:0016301">
    <property type="term" value="F:kinase activity"/>
    <property type="evidence" value="ECO:0007669"/>
    <property type="project" value="UniProtKB-KW"/>
</dbReference>
<keyword evidence="1" id="KW-0808">Transferase</keyword>